<accession>A0ABS1BU71</accession>
<proteinExistence type="predicted"/>
<dbReference type="RefSeq" id="WP_200522895.1">
    <property type="nucleotide sequence ID" value="NZ_JAEHNZ010000003.1"/>
</dbReference>
<reference evidence="1 2" key="1">
    <citation type="journal article" date="2021" name="Pathogens">
        <title>Isolation and Characterization of Kingella bonacorsii sp. nov., A Novel Kingella Species Detected in a Stable Periodontitis Subject.</title>
        <authorList>
            <person name="Antezack A."/>
            <person name="Boxberger M."/>
            <person name="Rolland C."/>
            <person name="Monnet-Corti V."/>
            <person name="La Scola B."/>
        </authorList>
    </citation>
    <scope>NUCLEOTIDE SEQUENCE [LARGE SCALE GENOMIC DNA]</scope>
    <source>
        <strain evidence="1 2">Marseille-Q4569</strain>
    </source>
</reference>
<gene>
    <name evidence="1" type="ORF">JDW22_09735</name>
</gene>
<evidence type="ECO:0000313" key="2">
    <source>
        <dbReference type="Proteomes" id="UP000614058"/>
    </source>
</evidence>
<sequence length="59" mass="6841">MPARFQAAEYRWLKYQTRQGDNEKCAIGSLKSIARLAQPRFRLPKPAKLPILKTQPTKE</sequence>
<dbReference type="EMBL" id="JAEHNZ010000003">
    <property type="protein sequence ID" value="MBK0396844.1"/>
    <property type="molecule type" value="Genomic_DNA"/>
</dbReference>
<organism evidence="1 2">
    <name type="scientific">Kingella bonacorsii</name>
    <dbReference type="NCBI Taxonomy" id="2796361"/>
    <lineage>
        <taxon>Bacteria</taxon>
        <taxon>Pseudomonadati</taxon>
        <taxon>Pseudomonadota</taxon>
        <taxon>Betaproteobacteria</taxon>
        <taxon>Neisseriales</taxon>
        <taxon>Neisseriaceae</taxon>
        <taxon>Kingella</taxon>
    </lineage>
</organism>
<comment type="caution">
    <text evidence="1">The sequence shown here is derived from an EMBL/GenBank/DDBJ whole genome shotgun (WGS) entry which is preliminary data.</text>
</comment>
<protein>
    <submittedName>
        <fullName evidence="1">Uncharacterized protein</fullName>
    </submittedName>
</protein>
<name>A0ABS1BU71_9NEIS</name>
<keyword evidence="2" id="KW-1185">Reference proteome</keyword>
<evidence type="ECO:0000313" key="1">
    <source>
        <dbReference type="EMBL" id="MBK0396844.1"/>
    </source>
</evidence>
<dbReference type="Proteomes" id="UP000614058">
    <property type="component" value="Unassembled WGS sequence"/>
</dbReference>